<keyword evidence="11" id="KW-0479">Metal-binding</keyword>
<reference evidence="15 16" key="1">
    <citation type="submission" date="2020-08" db="EMBL/GenBank/DDBJ databases">
        <title>Genomic Encyclopedia of Type Strains, Phase IV (KMG-IV): sequencing the most valuable type-strain genomes for metagenomic binning, comparative biology and taxonomic classification.</title>
        <authorList>
            <person name="Goeker M."/>
        </authorList>
    </citation>
    <scope>NUCLEOTIDE SEQUENCE [LARGE SCALE GENOMIC DNA]</scope>
    <source>
        <strain evidence="15 16">DSM 2461</strain>
    </source>
</reference>
<dbReference type="SUPFAM" id="SSF52009">
    <property type="entry name" value="Phosphohistidine domain"/>
    <property type="match status" value="1"/>
</dbReference>
<dbReference type="InterPro" id="IPR008731">
    <property type="entry name" value="PTS_EIN"/>
</dbReference>
<keyword evidence="16" id="KW-1185">Reference proteome</keyword>
<accession>A0A841RG97</accession>
<dbReference type="InterPro" id="IPR029016">
    <property type="entry name" value="GAF-like_dom_sf"/>
</dbReference>
<dbReference type="InterPro" id="IPR006318">
    <property type="entry name" value="PTS_EI-like"/>
</dbReference>
<evidence type="ECO:0000256" key="1">
    <source>
        <dbReference type="ARBA" id="ARBA00000683"/>
    </source>
</evidence>
<keyword evidence="12" id="KW-0418">Kinase</keyword>
<dbReference type="PANTHER" id="PTHR46244">
    <property type="entry name" value="PHOSPHOENOLPYRUVATE-PROTEIN PHOSPHOTRANSFERASE"/>
    <property type="match status" value="1"/>
</dbReference>
<dbReference type="GO" id="GO:0046872">
    <property type="term" value="F:metal ion binding"/>
    <property type="evidence" value="ECO:0007669"/>
    <property type="project" value="UniProtKB-KW"/>
</dbReference>
<evidence type="ECO:0000256" key="4">
    <source>
        <dbReference type="ARBA" id="ARBA00007837"/>
    </source>
</evidence>
<dbReference type="Gene3D" id="1.10.274.10">
    <property type="entry name" value="PtsI, HPr-binding domain"/>
    <property type="match status" value="1"/>
</dbReference>
<evidence type="ECO:0000256" key="13">
    <source>
        <dbReference type="ARBA" id="ARBA00022842"/>
    </source>
</evidence>
<keyword evidence="6" id="KW-0813">Transport</keyword>
<dbReference type="AlphaFoldDB" id="A0A841RG97"/>
<evidence type="ECO:0000256" key="11">
    <source>
        <dbReference type="ARBA" id="ARBA00022723"/>
    </source>
</evidence>
<evidence type="ECO:0000256" key="7">
    <source>
        <dbReference type="ARBA" id="ARBA00022490"/>
    </source>
</evidence>
<evidence type="ECO:0000256" key="8">
    <source>
        <dbReference type="ARBA" id="ARBA00022597"/>
    </source>
</evidence>
<sequence>MKKDNVELICSISELSSLFKEKTNVQGFLSKVTSTIAAHMNCDSCSIFLLDDISGELVLEATEGLNRDFIGKLRLKPGEGLTGQALMDENIIIESEGLKNPNYKKVLGFGEEVYHSFLAAPILSGLSKIGVLVLEHKIEDFFNINDQMAVKAIASQLATTLENAKLLISLRESRKIENKRITGPLHIRGIASGSGIATGKALILGDSPETVFLEAGDIDYGESIEDFEASLNSTVRQVEDLQEQMEVEHSDVASMIFSTHLLMLSDSSFSGEMANMINGGDSPVDSIIAIVNKYITIFKGSNNPRLQEKVQDIKDLGHRLLRNLRVEEHEEGDYSGQIIVARELLPSELIKITAQNAEGLVLFGGGATAHITILAKSLGVPIVFTDNKQIFDIQENSHLIIDANEGHIFVNPDAGTVRKYKRHNQSDRISEEEISSIGEQTYTADKKRIRLLANINLLSDLKNATLFKAEGIGLYRSEFPFIIRDNFPSEEEQFQIYKKLIERAPGEEMTLRTLDIGGDKILSYMKDIEEENPFLGLRAIRFLLKNEKIFQTQLKAMLRAGAGSNLRIMFPLISSVDDLIAARKVVDKCLKDLKRDGLKYNKKPEIGVMIELPSAVMVIEEICEMADFVSVGTNDLVQYMIGVDRSNDHVAWLYTAQHPAILRALKKIADGAALKKCDVSICGNIAGDEKLIEILIGLGFRKFSMNPAKIPEVQKRIEKIDTVEAAAKAEALLEKGLVSEVKEYFESHGI</sequence>
<dbReference type="RefSeq" id="WP_184748268.1">
    <property type="nucleotide sequence ID" value="NZ_JACHGJ010000009.1"/>
</dbReference>
<protein>
    <recommendedName>
        <fullName evidence="5">phosphoenolpyruvate--protein phosphotransferase</fullName>
        <ecNumber evidence="5">2.7.3.9</ecNumber>
    </recommendedName>
</protein>
<organism evidence="15 16">
    <name type="scientific">Spirochaeta isovalerica</name>
    <dbReference type="NCBI Taxonomy" id="150"/>
    <lineage>
        <taxon>Bacteria</taxon>
        <taxon>Pseudomonadati</taxon>
        <taxon>Spirochaetota</taxon>
        <taxon>Spirochaetia</taxon>
        <taxon>Spirochaetales</taxon>
        <taxon>Spirochaetaceae</taxon>
        <taxon>Spirochaeta</taxon>
    </lineage>
</organism>
<dbReference type="GO" id="GO:0009401">
    <property type="term" value="P:phosphoenolpyruvate-dependent sugar phosphotransferase system"/>
    <property type="evidence" value="ECO:0007669"/>
    <property type="project" value="UniProtKB-KW"/>
</dbReference>
<dbReference type="InterPro" id="IPR036637">
    <property type="entry name" value="Phosphohistidine_dom_sf"/>
</dbReference>
<dbReference type="Gene3D" id="3.20.20.60">
    <property type="entry name" value="Phosphoenolpyruvate-binding domains"/>
    <property type="match status" value="1"/>
</dbReference>
<feature type="domain" description="GAF" evidence="14">
    <location>
        <begin position="24"/>
        <end position="171"/>
    </location>
</feature>
<dbReference type="InterPro" id="IPR000121">
    <property type="entry name" value="PEP_util_C"/>
</dbReference>
<keyword evidence="13" id="KW-0460">Magnesium</keyword>
<comment type="cofactor">
    <cofactor evidence="2">
        <name>Mg(2+)</name>
        <dbReference type="ChEBI" id="CHEBI:18420"/>
    </cofactor>
</comment>
<evidence type="ECO:0000256" key="6">
    <source>
        <dbReference type="ARBA" id="ARBA00022448"/>
    </source>
</evidence>
<dbReference type="EMBL" id="JACHGJ010000009">
    <property type="protein sequence ID" value="MBB6482030.1"/>
    <property type="molecule type" value="Genomic_DNA"/>
</dbReference>
<dbReference type="InterPro" id="IPR008279">
    <property type="entry name" value="PEP-util_enz_mobile_dom"/>
</dbReference>
<keyword evidence="10" id="KW-0598">Phosphotransferase system</keyword>
<dbReference type="InterPro" id="IPR040442">
    <property type="entry name" value="Pyrv_kinase-like_dom_sf"/>
</dbReference>
<dbReference type="InterPro" id="IPR015813">
    <property type="entry name" value="Pyrv/PenolPyrv_kinase-like_dom"/>
</dbReference>
<dbReference type="InterPro" id="IPR003018">
    <property type="entry name" value="GAF"/>
</dbReference>
<dbReference type="GO" id="GO:0008965">
    <property type="term" value="F:phosphoenolpyruvate-protein phosphotransferase activity"/>
    <property type="evidence" value="ECO:0007669"/>
    <property type="project" value="UniProtKB-EC"/>
</dbReference>
<comment type="caution">
    <text evidence="15">The sequence shown here is derived from an EMBL/GenBank/DDBJ whole genome shotgun (WGS) entry which is preliminary data.</text>
</comment>
<dbReference type="GO" id="GO:0005737">
    <property type="term" value="C:cytoplasm"/>
    <property type="evidence" value="ECO:0007669"/>
    <property type="project" value="UniProtKB-SubCell"/>
</dbReference>
<dbReference type="PANTHER" id="PTHR46244:SF6">
    <property type="entry name" value="PHOSPHOENOLPYRUVATE-PROTEIN PHOSPHOTRANSFERASE"/>
    <property type="match status" value="1"/>
</dbReference>
<evidence type="ECO:0000256" key="3">
    <source>
        <dbReference type="ARBA" id="ARBA00004496"/>
    </source>
</evidence>
<evidence type="ECO:0000313" key="16">
    <source>
        <dbReference type="Proteomes" id="UP000587760"/>
    </source>
</evidence>
<evidence type="ECO:0000259" key="14">
    <source>
        <dbReference type="SMART" id="SM00065"/>
    </source>
</evidence>
<dbReference type="NCBIfam" id="TIGR01417">
    <property type="entry name" value="PTS_I_fam"/>
    <property type="match status" value="1"/>
</dbReference>
<comment type="catalytic activity">
    <reaction evidence="1">
        <text>L-histidyl-[protein] + phosphoenolpyruvate = N(pros)-phospho-L-histidyl-[protein] + pyruvate</text>
        <dbReference type="Rhea" id="RHEA:23880"/>
        <dbReference type="Rhea" id="RHEA-COMP:9745"/>
        <dbReference type="Rhea" id="RHEA-COMP:9746"/>
        <dbReference type="ChEBI" id="CHEBI:15361"/>
        <dbReference type="ChEBI" id="CHEBI:29979"/>
        <dbReference type="ChEBI" id="CHEBI:58702"/>
        <dbReference type="ChEBI" id="CHEBI:64837"/>
        <dbReference type="EC" id="2.7.3.9"/>
    </reaction>
</comment>
<dbReference type="Pfam" id="PF02896">
    <property type="entry name" value="PEP-utilizers_C"/>
    <property type="match status" value="1"/>
</dbReference>
<name>A0A841RG97_9SPIO</name>
<keyword evidence="9 15" id="KW-0808">Transferase</keyword>
<comment type="subcellular location">
    <subcellularLocation>
        <location evidence="3">Cytoplasm</location>
    </subcellularLocation>
</comment>
<gene>
    <name evidence="15" type="ORF">HNR50_003718</name>
</gene>
<evidence type="ECO:0000256" key="10">
    <source>
        <dbReference type="ARBA" id="ARBA00022683"/>
    </source>
</evidence>
<evidence type="ECO:0000313" key="15">
    <source>
        <dbReference type="EMBL" id="MBB6482030.1"/>
    </source>
</evidence>
<keyword evidence="8" id="KW-0762">Sugar transport</keyword>
<evidence type="ECO:0000256" key="12">
    <source>
        <dbReference type="ARBA" id="ARBA00022777"/>
    </source>
</evidence>
<evidence type="ECO:0000256" key="2">
    <source>
        <dbReference type="ARBA" id="ARBA00001946"/>
    </source>
</evidence>
<dbReference type="Pfam" id="PF05524">
    <property type="entry name" value="PEP-utilisers_N"/>
    <property type="match status" value="1"/>
</dbReference>
<dbReference type="Pfam" id="PF13185">
    <property type="entry name" value="GAF_2"/>
    <property type="match status" value="1"/>
</dbReference>
<dbReference type="GO" id="GO:0016301">
    <property type="term" value="F:kinase activity"/>
    <property type="evidence" value="ECO:0007669"/>
    <property type="project" value="UniProtKB-KW"/>
</dbReference>
<proteinExistence type="inferred from homology"/>
<dbReference type="InterPro" id="IPR050499">
    <property type="entry name" value="PEP-utilizing_PTS_enzyme"/>
</dbReference>
<dbReference type="SUPFAM" id="SSF47831">
    <property type="entry name" value="Enzyme I of the PEP:sugar phosphotransferase system HPr-binding (sub)domain"/>
    <property type="match status" value="1"/>
</dbReference>
<keyword evidence="7" id="KW-0963">Cytoplasm</keyword>
<dbReference type="PRINTS" id="PR01736">
    <property type="entry name" value="PHPHTRNFRASE"/>
</dbReference>
<evidence type="ECO:0000256" key="5">
    <source>
        <dbReference type="ARBA" id="ARBA00012232"/>
    </source>
</evidence>
<dbReference type="InterPro" id="IPR036618">
    <property type="entry name" value="PtsI_HPr-bd_sf"/>
</dbReference>
<dbReference type="SUPFAM" id="SSF55781">
    <property type="entry name" value="GAF domain-like"/>
    <property type="match status" value="1"/>
</dbReference>
<dbReference type="Gene3D" id="3.30.450.40">
    <property type="match status" value="1"/>
</dbReference>
<comment type="similarity">
    <text evidence="4">Belongs to the PEP-utilizing enzyme family.</text>
</comment>
<dbReference type="SMART" id="SM00065">
    <property type="entry name" value="GAF"/>
    <property type="match status" value="1"/>
</dbReference>
<dbReference type="Proteomes" id="UP000587760">
    <property type="component" value="Unassembled WGS sequence"/>
</dbReference>
<dbReference type="Gene3D" id="3.50.30.10">
    <property type="entry name" value="Phosphohistidine domain"/>
    <property type="match status" value="1"/>
</dbReference>
<dbReference type="EC" id="2.7.3.9" evidence="5"/>
<dbReference type="SUPFAM" id="SSF51621">
    <property type="entry name" value="Phosphoenolpyruvate/pyruvate domain"/>
    <property type="match status" value="1"/>
</dbReference>
<evidence type="ECO:0000256" key="9">
    <source>
        <dbReference type="ARBA" id="ARBA00022679"/>
    </source>
</evidence>
<dbReference type="Pfam" id="PF00391">
    <property type="entry name" value="PEP-utilizers"/>
    <property type="match status" value="1"/>
</dbReference>